<dbReference type="KEGG" id="bmj:BMULJ_01277"/>
<dbReference type="AlphaFoldDB" id="A0A0H3KE07"/>
<organism evidence="8 9">
    <name type="scientific">Burkholderia multivorans (strain ATCC 17616 / 249)</name>
    <dbReference type="NCBI Taxonomy" id="395019"/>
    <lineage>
        <taxon>Bacteria</taxon>
        <taxon>Pseudomonadati</taxon>
        <taxon>Pseudomonadota</taxon>
        <taxon>Betaproteobacteria</taxon>
        <taxon>Burkholderiales</taxon>
        <taxon>Burkholderiaceae</taxon>
        <taxon>Burkholderia</taxon>
        <taxon>Burkholderia cepacia complex</taxon>
    </lineage>
</organism>
<dbReference type="SUPFAM" id="SSF103473">
    <property type="entry name" value="MFS general substrate transporter"/>
    <property type="match status" value="1"/>
</dbReference>
<keyword evidence="2" id="KW-0813">Transport</keyword>
<protein>
    <submittedName>
        <fullName evidence="8">Permease of the major facilitator superfamily</fullName>
    </submittedName>
</protein>
<gene>
    <name evidence="8" type="ordered locus">BMULJ_01277</name>
</gene>
<dbReference type="PROSITE" id="PS50850">
    <property type="entry name" value="MFS"/>
    <property type="match status" value="1"/>
</dbReference>
<feature type="transmembrane region" description="Helical" evidence="6">
    <location>
        <begin position="98"/>
        <end position="116"/>
    </location>
</feature>
<dbReference type="PANTHER" id="PTHR43791">
    <property type="entry name" value="PERMEASE-RELATED"/>
    <property type="match status" value="1"/>
</dbReference>
<dbReference type="Proteomes" id="UP000008815">
    <property type="component" value="Chromosome 1"/>
</dbReference>
<keyword evidence="3 6" id="KW-0812">Transmembrane</keyword>
<dbReference type="Gene3D" id="1.20.1250.20">
    <property type="entry name" value="MFS general substrate transporter like domains"/>
    <property type="match status" value="2"/>
</dbReference>
<evidence type="ECO:0000256" key="1">
    <source>
        <dbReference type="ARBA" id="ARBA00004141"/>
    </source>
</evidence>
<evidence type="ECO:0000256" key="5">
    <source>
        <dbReference type="ARBA" id="ARBA00023136"/>
    </source>
</evidence>
<keyword evidence="4 6" id="KW-1133">Transmembrane helix</keyword>
<proteinExistence type="predicted"/>
<dbReference type="eggNOG" id="COG2271">
    <property type="taxonomic scope" value="Bacteria"/>
</dbReference>
<feature type="transmembrane region" description="Helical" evidence="6">
    <location>
        <begin position="191"/>
        <end position="213"/>
    </location>
</feature>
<reference evidence="8 9" key="1">
    <citation type="submission" date="2007-04" db="EMBL/GenBank/DDBJ databases">
        <title>Complete genome sequence of Burkholderia multivorans ATCC 17616.</title>
        <authorList>
            <person name="Ohtsubo Y."/>
            <person name="Yamashita A."/>
            <person name="Kurokawa K."/>
            <person name="Takami H."/>
            <person name="Yuhara S."/>
            <person name="Nishiyama E."/>
            <person name="Endo R."/>
            <person name="Miyazaki R."/>
            <person name="Ono A."/>
            <person name="Yano K."/>
            <person name="Ito M."/>
            <person name="Sota M."/>
            <person name="Yuji N."/>
            <person name="Hattori M."/>
            <person name="Tsuda M."/>
        </authorList>
    </citation>
    <scope>NUCLEOTIDE SEQUENCE [LARGE SCALE GENOMIC DNA]</scope>
    <source>
        <strain evidence="9">ATCC 17616 / 249</strain>
    </source>
</reference>
<dbReference type="HOGENOM" id="CLU_001265_0_0_4"/>
<name>A0A0H3KE07_BURM1</name>
<evidence type="ECO:0000256" key="4">
    <source>
        <dbReference type="ARBA" id="ARBA00022989"/>
    </source>
</evidence>
<dbReference type="EMBL" id="AP009385">
    <property type="protein sequence ID" value="BAG43213.1"/>
    <property type="molecule type" value="Genomic_DNA"/>
</dbReference>
<dbReference type="InterPro" id="IPR036259">
    <property type="entry name" value="MFS_trans_sf"/>
</dbReference>
<feature type="transmembrane region" description="Helical" evidence="6">
    <location>
        <begin position="322"/>
        <end position="342"/>
    </location>
</feature>
<dbReference type="InterPro" id="IPR011701">
    <property type="entry name" value="MFS"/>
</dbReference>
<dbReference type="CDD" id="cd17319">
    <property type="entry name" value="MFS_ExuT_GudP_like"/>
    <property type="match status" value="1"/>
</dbReference>
<accession>A0A0H3KE07</accession>
<dbReference type="STRING" id="395019.BMULJ_01277"/>
<evidence type="ECO:0000256" key="3">
    <source>
        <dbReference type="ARBA" id="ARBA00022692"/>
    </source>
</evidence>
<keyword evidence="9" id="KW-1185">Reference proteome</keyword>
<feature type="transmembrane region" description="Helical" evidence="6">
    <location>
        <begin position="348"/>
        <end position="368"/>
    </location>
</feature>
<feature type="transmembrane region" description="Helical" evidence="6">
    <location>
        <begin position="66"/>
        <end position="86"/>
    </location>
</feature>
<evidence type="ECO:0000259" key="7">
    <source>
        <dbReference type="PROSITE" id="PS50850"/>
    </source>
</evidence>
<evidence type="ECO:0000256" key="2">
    <source>
        <dbReference type="ARBA" id="ARBA00022448"/>
    </source>
</evidence>
<evidence type="ECO:0000313" key="9">
    <source>
        <dbReference type="Proteomes" id="UP000008815"/>
    </source>
</evidence>
<evidence type="ECO:0000256" key="6">
    <source>
        <dbReference type="SAM" id="Phobius"/>
    </source>
</evidence>
<dbReference type="GO" id="GO:0016020">
    <property type="term" value="C:membrane"/>
    <property type="evidence" value="ECO:0007669"/>
    <property type="project" value="UniProtKB-SubCell"/>
</dbReference>
<feature type="transmembrane region" description="Helical" evidence="6">
    <location>
        <begin position="156"/>
        <end position="179"/>
    </location>
</feature>
<comment type="subcellular location">
    <subcellularLocation>
        <location evidence="1">Membrane</location>
        <topology evidence="1">Multi-pass membrane protein</topology>
    </subcellularLocation>
</comment>
<feature type="transmembrane region" description="Helical" evidence="6">
    <location>
        <begin position="380"/>
        <end position="404"/>
    </location>
</feature>
<keyword evidence="5 6" id="KW-0472">Membrane</keyword>
<feature type="transmembrane region" description="Helical" evidence="6">
    <location>
        <begin position="292"/>
        <end position="310"/>
    </location>
</feature>
<feature type="transmembrane region" description="Helical" evidence="6">
    <location>
        <begin position="256"/>
        <end position="277"/>
    </location>
</feature>
<sequence length="459" mass="49347">MSSRAGKYADAELVLVPRPQIDAVYAKVARRLVPFLFVCYLFSFIDRSNVGFAQLQMKSSLGFSDAAYGIGATMFFVGYALFEVPSNLLLQRIGARATLFRIMVLWGAASAATMFVRTPAQFYLLRFLLGVFEAGFFPGIVLYLTYWFPSNRRARVIALILMASVAAGFVTGPVSGVILKSLHEAGGLEGWQWMFVLEGLPTMLAAGFVFVLLPDRPEQAAWLDDAEKALIRDALAEGGEPREPRSLLRVLSDPRAYLLAFGIFVNGCAGYFLAFWVPTLIRELGVADPRAIGLYTVIPNAFGIVAMLVYGRHSDRRNEQRLHWALAFVVAALGFVALGRTVQHSLPWTIAALAFGGSALVSSTPIFWAMATRYFPKGRAAAGIAFVNSLASLSGASPALVGLVKAHTGSLVPAIDAMAAMLVVAALALGYGMRDALPAAARGPKGPNGTRGPHGPHAR</sequence>
<dbReference type="GO" id="GO:0022857">
    <property type="term" value="F:transmembrane transporter activity"/>
    <property type="evidence" value="ECO:0007669"/>
    <property type="project" value="InterPro"/>
</dbReference>
<dbReference type="FunFam" id="1.20.1250.20:FF:000018">
    <property type="entry name" value="MFS transporter permease"/>
    <property type="match status" value="1"/>
</dbReference>
<dbReference type="PANTHER" id="PTHR43791:SF36">
    <property type="entry name" value="TRANSPORTER, PUTATIVE (AFU_ORTHOLOGUE AFUA_6G08340)-RELATED"/>
    <property type="match status" value="1"/>
</dbReference>
<evidence type="ECO:0000313" key="8">
    <source>
        <dbReference type="EMBL" id="BAG43213.1"/>
    </source>
</evidence>
<dbReference type="RefSeq" id="WP_012213642.1">
    <property type="nucleotide sequence ID" value="NC_010084.1"/>
</dbReference>
<dbReference type="InterPro" id="IPR020846">
    <property type="entry name" value="MFS_dom"/>
</dbReference>
<feature type="domain" description="Major facilitator superfamily (MFS) profile" evidence="7">
    <location>
        <begin position="32"/>
        <end position="437"/>
    </location>
</feature>
<dbReference type="Pfam" id="PF07690">
    <property type="entry name" value="MFS_1"/>
    <property type="match status" value="1"/>
</dbReference>
<feature type="transmembrane region" description="Helical" evidence="6">
    <location>
        <begin position="122"/>
        <end position="144"/>
    </location>
</feature>
<dbReference type="KEGG" id="bmu:Bmul_1965"/>
<feature type="transmembrane region" description="Helical" evidence="6">
    <location>
        <begin position="410"/>
        <end position="432"/>
    </location>
</feature>
<feature type="transmembrane region" description="Helical" evidence="6">
    <location>
        <begin position="28"/>
        <end position="46"/>
    </location>
</feature>